<dbReference type="GO" id="GO:0016846">
    <property type="term" value="F:carbon-sulfur lyase activity"/>
    <property type="evidence" value="ECO:0000318"/>
    <property type="project" value="GO_Central"/>
</dbReference>
<dbReference type="STRING" id="284811.Q756K4"/>
<dbReference type="RefSeq" id="NP_985107.2">
    <property type="nucleotide sequence ID" value="NM_210461.2"/>
</dbReference>
<keyword evidence="2 3" id="KW-0663">Pyridoxal phosphate</keyword>
<dbReference type="GO" id="GO:0005737">
    <property type="term" value="C:cytoplasm"/>
    <property type="evidence" value="ECO:0000318"/>
    <property type="project" value="GO_Central"/>
</dbReference>
<sequence>MVELCTSLIHADDNSNRVNDVAPPINVTTTFRYSEDDLIPAVERTADTAGSNGHFYSRVSHPNGARCEVLLAEALGGEAVVYSSGLAAFGAALTHFNPKRLFIGRGYHGCHGVADIWVRNHGLQKLSLEEVSERSEPGDLVHIESPINPYGTLVDVAGIAAAAHEKGAYVVLDATFAPPPLQDPWEQGADVVLHSCTKYFGGHSDLLGGVLAVRDAAVARQLRQDRVYLGTNIANLEAYLLIRSMRTMEMRVVRQSTSATKVVAYLESHKAEFGGVLVKVFHSSLQTEPYVQQYLRGGNAPVFSILLRTVEQCKRLPSLLKLFHHATSLGGVESLIEWRAMSDTTVEQNLLRISVGCESPEDLIADLAGAFRQL</sequence>
<dbReference type="GO" id="GO:0019346">
    <property type="term" value="P:transsulfuration"/>
    <property type="evidence" value="ECO:0000318"/>
    <property type="project" value="GO_Central"/>
</dbReference>
<dbReference type="FunCoup" id="Q756K4">
    <property type="interactions" value="189"/>
</dbReference>
<gene>
    <name evidence="5" type="ORF">AGOS_AER250C</name>
</gene>
<protein>
    <submittedName>
        <fullName evidence="5">AER250Cp</fullName>
    </submittedName>
</protein>
<dbReference type="InterPro" id="IPR015424">
    <property type="entry name" value="PyrdxlP-dep_Trfase"/>
</dbReference>
<dbReference type="PANTHER" id="PTHR11808:SF35">
    <property type="entry name" value="CYSTATHIONINE GAMMA-SYNTHASE (AFU_ORTHOLOGUE AFUA_7G01590)"/>
    <property type="match status" value="1"/>
</dbReference>
<dbReference type="PANTHER" id="PTHR11808">
    <property type="entry name" value="TRANS-SULFURATION ENZYME FAMILY MEMBER"/>
    <property type="match status" value="1"/>
</dbReference>
<name>Q756K4_EREGS</name>
<organism evidence="5 6">
    <name type="scientific">Eremothecium gossypii (strain ATCC 10895 / CBS 109.51 / FGSC 9923 / NRRL Y-1056)</name>
    <name type="common">Yeast</name>
    <name type="synonym">Ashbya gossypii</name>
    <dbReference type="NCBI Taxonomy" id="284811"/>
    <lineage>
        <taxon>Eukaryota</taxon>
        <taxon>Fungi</taxon>
        <taxon>Dikarya</taxon>
        <taxon>Ascomycota</taxon>
        <taxon>Saccharomycotina</taxon>
        <taxon>Saccharomycetes</taxon>
        <taxon>Saccharomycetales</taxon>
        <taxon>Saccharomycetaceae</taxon>
        <taxon>Eremothecium</taxon>
    </lineage>
</organism>
<dbReference type="FunFam" id="3.40.640.10:FF:000072">
    <property type="entry name" value="Putative cystathionine beta-lyase"/>
    <property type="match status" value="1"/>
</dbReference>
<dbReference type="HOGENOM" id="CLU_018986_3_0_1"/>
<dbReference type="Gene3D" id="3.90.1150.10">
    <property type="entry name" value="Aspartate Aminotransferase, domain 1"/>
    <property type="match status" value="1"/>
</dbReference>
<dbReference type="GO" id="GO:0030170">
    <property type="term" value="F:pyridoxal phosphate binding"/>
    <property type="evidence" value="ECO:0000318"/>
    <property type="project" value="GO_Central"/>
</dbReference>
<evidence type="ECO:0000256" key="3">
    <source>
        <dbReference type="PIRSR" id="PIRSR001434-2"/>
    </source>
</evidence>
<dbReference type="eggNOG" id="KOG0053">
    <property type="taxonomic scope" value="Eukaryota"/>
</dbReference>
<dbReference type="InParanoid" id="Q756K4"/>
<dbReference type="InterPro" id="IPR015421">
    <property type="entry name" value="PyrdxlP-dep_Trfase_major"/>
</dbReference>
<comment type="similarity">
    <text evidence="4">Belongs to the trans-sulfuration enzymes family.</text>
</comment>
<dbReference type="FunFam" id="3.90.1150.10:FF:000066">
    <property type="entry name" value="Putative cystathionine beta-lyase"/>
    <property type="match status" value="1"/>
</dbReference>
<dbReference type="Gene3D" id="3.40.640.10">
    <property type="entry name" value="Type I PLP-dependent aspartate aminotransferase-like (Major domain)"/>
    <property type="match status" value="1"/>
</dbReference>
<dbReference type="GeneID" id="4621317"/>
<dbReference type="OMA" id="DWTKQLF"/>
<dbReference type="SUPFAM" id="SSF53383">
    <property type="entry name" value="PLP-dependent transferases"/>
    <property type="match status" value="1"/>
</dbReference>
<reference evidence="5 6" key="1">
    <citation type="journal article" date="2004" name="Science">
        <title>The Ashbya gossypii genome as a tool for mapping the ancient Saccharomyces cerevisiae genome.</title>
        <authorList>
            <person name="Dietrich F.S."/>
            <person name="Voegeli S."/>
            <person name="Brachat S."/>
            <person name="Lerch A."/>
            <person name="Gates K."/>
            <person name="Steiner S."/>
            <person name="Mohr C."/>
            <person name="Pohlmann R."/>
            <person name="Luedi P."/>
            <person name="Choi S."/>
            <person name="Wing R.A."/>
            <person name="Flavier A."/>
            <person name="Gaffney T.D."/>
            <person name="Philippsen P."/>
        </authorList>
    </citation>
    <scope>NUCLEOTIDE SEQUENCE [LARGE SCALE GENOMIC DNA]</scope>
    <source>
        <strain evidence="6">ATCC 10895 / CBS 109.51 / FGSC 9923 / NRRL Y-1056</strain>
    </source>
</reference>
<evidence type="ECO:0000313" key="5">
    <source>
        <dbReference type="EMBL" id="AAS52931.2"/>
    </source>
</evidence>
<comment type="cofactor">
    <cofactor evidence="1 4">
        <name>pyridoxal 5'-phosphate</name>
        <dbReference type="ChEBI" id="CHEBI:597326"/>
    </cofactor>
</comment>
<dbReference type="OrthoDB" id="3512640at2759"/>
<dbReference type="InterPro" id="IPR000277">
    <property type="entry name" value="Cys/Met-Metab_PyrdxlP-dep_enz"/>
</dbReference>
<reference evidence="6" key="2">
    <citation type="journal article" date="2013" name="G3 (Bethesda)">
        <title>Genomes of Ashbya fungi isolated from insects reveal four mating-type loci, numerous translocations, lack of transposons, and distinct gene duplications.</title>
        <authorList>
            <person name="Dietrich F.S."/>
            <person name="Voegeli S."/>
            <person name="Kuo S."/>
            <person name="Philippsen P."/>
        </authorList>
    </citation>
    <scope>GENOME REANNOTATION</scope>
    <source>
        <strain evidence="6">ATCC 10895 / CBS 109.51 / FGSC 9923 / NRRL Y-1056</strain>
    </source>
</reference>
<evidence type="ECO:0000256" key="1">
    <source>
        <dbReference type="ARBA" id="ARBA00001933"/>
    </source>
</evidence>
<dbReference type="AlphaFoldDB" id="Q756K4"/>
<dbReference type="Proteomes" id="UP000000591">
    <property type="component" value="Chromosome V"/>
</dbReference>
<dbReference type="Pfam" id="PF01053">
    <property type="entry name" value="Cys_Met_Meta_PP"/>
    <property type="match status" value="1"/>
</dbReference>
<proteinExistence type="inferred from homology"/>
<dbReference type="PIRSF" id="PIRSF001434">
    <property type="entry name" value="CGS"/>
    <property type="match status" value="1"/>
</dbReference>
<dbReference type="PROSITE" id="PS00868">
    <property type="entry name" value="CYS_MET_METAB_PP"/>
    <property type="match status" value="1"/>
</dbReference>
<dbReference type="InterPro" id="IPR015422">
    <property type="entry name" value="PyrdxlP-dep_Trfase_small"/>
</dbReference>
<evidence type="ECO:0000256" key="4">
    <source>
        <dbReference type="RuleBase" id="RU362118"/>
    </source>
</evidence>
<dbReference type="EMBL" id="AE016818">
    <property type="protein sequence ID" value="AAS52931.2"/>
    <property type="molecule type" value="Genomic_DNA"/>
</dbReference>
<evidence type="ECO:0000313" key="6">
    <source>
        <dbReference type="Proteomes" id="UP000000591"/>
    </source>
</evidence>
<dbReference type="KEGG" id="ago:AGOS_AER250C"/>
<dbReference type="InterPro" id="IPR054542">
    <property type="entry name" value="Cys_met_metab_PP"/>
</dbReference>
<keyword evidence="6" id="KW-1185">Reference proteome</keyword>
<accession>Q756K4</accession>
<feature type="modified residue" description="N6-(pyridoxal phosphate)lysine" evidence="3">
    <location>
        <position position="198"/>
    </location>
</feature>
<evidence type="ECO:0000256" key="2">
    <source>
        <dbReference type="ARBA" id="ARBA00022898"/>
    </source>
</evidence>